<dbReference type="InterPro" id="IPR011063">
    <property type="entry name" value="TilS/TtcA_N"/>
</dbReference>
<dbReference type="InterPro" id="IPR015262">
    <property type="entry name" value="tRNA_Ile_lys_synt_subst-bd"/>
</dbReference>
<feature type="binding site" evidence="8">
    <location>
        <begin position="25"/>
        <end position="30"/>
    </location>
    <ligand>
        <name>ATP</name>
        <dbReference type="ChEBI" id="CHEBI:30616"/>
    </ligand>
</feature>
<comment type="caution">
    <text evidence="10">The sequence shown here is derived from an EMBL/GenBank/DDBJ whole genome shotgun (WGS) entry which is preliminary data.</text>
</comment>
<evidence type="ECO:0000256" key="7">
    <source>
        <dbReference type="ARBA" id="ARBA00048539"/>
    </source>
</evidence>
<comment type="function">
    <text evidence="8">Ligates lysine onto the cytidine present at position 34 of the AUA codon-specific tRNA(Ile) that contains the anticodon CAU, in an ATP-dependent manner. Cytidine is converted to lysidine, thus changing the amino acid specificity of the tRNA from methionine to isoleucine.</text>
</comment>
<keyword evidence="6 8" id="KW-0067">ATP-binding</keyword>
<dbReference type="InterPro" id="IPR014729">
    <property type="entry name" value="Rossmann-like_a/b/a_fold"/>
</dbReference>
<keyword evidence="4 8" id="KW-0819">tRNA processing</keyword>
<dbReference type="SUPFAM" id="SSF82829">
    <property type="entry name" value="MesJ substrate recognition domain-like"/>
    <property type="match status" value="1"/>
</dbReference>
<dbReference type="SUPFAM" id="SSF52402">
    <property type="entry name" value="Adenine nucleotide alpha hydrolases-like"/>
    <property type="match status" value="1"/>
</dbReference>
<dbReference type="OrthoDB" id="9807403at2"/>
<dbReference type="SMART" id="SM00977">
    <property type="entry name" value="TilS_C"/>
    <property type="match status" value="1"/>
</dbReference>
<dbReference type="GO" id="GO:0005737">
    <property type="term" value="C:cytoplasm"/>
    <property type="evidence" value="ECO:0007669"/>
    <property type="project" value="UniProtKB-SubCell"/>
</dbReference>
<dbReference type="NCBIfam" id="TIGR02433">
    <property type="entry name" value="lysidine_TilS_C"/>
    <property type="match status" value="1"/>
</dbReference>
<dbReference type="PANTHER" id="PTHR43033:SF1">
    <property type="entry name" value="TRNA(ILE)-LYSIDINE SYNTHASE-RELATED"/>
    <property type="match status" value="1"/>
</dbReference>
<feature type="domain" description="Lysidine-tRNA(Ile) synthetase C-terminal" evidence="9">
    <location>
        <begin position="358"/>
        <end position="425"/>
    </location>
</feature>
<dbReference type="AlphaFoldDB" id="A0A0B3BSW2"/>
<dbReference type="InterPro" id="IPR012795">
    <property type="entry name" value="tRNA_Ile_lys_synt_N"/>
</dbReference>
<dbReference type="RefSeq" id="WP_039606230.1">
    <property type="nucleotide sequence ID" value="NZ_FMUP01000001.1"/>
</dbReference>
<organism evidence="10 11">
    <name type="scientific">Pseudomonas flexibilis</name>
    <dbReference type="NCBI Taxonomy" id="706570"/>
    <lineage>
        <taxon>Bacteria</taxon>
        <taxon>Pseudomonadati</taxon>
        <taxon>Pseudomonadota</taxon>
        <taxon>Gammaproteobacteria</taxon>
        <taxon>Pseudomonadales</taxon>
        <taxon>Pseudomonadaceae</taxon>
        <taxon>Pseudomonas</taxon>
    </lineage>
</organism>
<evidence type="ECO:0000313" key="11">
    <source>
        <dbReference type="Proteomes" id="UP000030980"/>
    </source>
</evidence>
<accession>A0A0B3BSW2</accession>
<protein>
    <recommendedName>
        <fullName evidence="8">tRNA(Ile)-lysidine synthase</fullName>
        <ecNumber evidence="8">6.3.4.19</ecNumber>
    </recommendedName>
    <alternativeName>
        <fullName evidence="8">tRNA(Ile)-2-lysyl-cytidine synthase</fullName>
    </alternativeName>
    <alternativeName>
        <fullName evidence="8">tRNA(Ile)-lysidine synthetase</fullName>
    </alternativeName>
</protein>
<dbReference type="HAMAP" id="MF_01161">
    <property type="entry name" value="tRNA_Ile_lys_synt"/>
    <property type="match status" value="1"/>
</dbReference>
<keyword evidence="2 8" id="KW-0963">Cytoplasm</keyword>
<dbReference type="CDD" id="cd01992">
    <property type="entry name" value="TilS_N"/>
    <property type="match status" value="1"/>
</dbReference>
<keyword evidence="11" id="KW-1185">Reference proteome</keyword>
<gene>
    <name evidence="8" type="primary">tilS</name>
    <name evidence="10" type="ORF">PT85_06620</name>
</gene>
<evidence type="ECO:0000313" key="10">
    <source>
        <dbReference type="EMBL" id="KHO65715.1"/>
    </source>
</evidence>
<evidence type="ECO:0000256" key="6">
    <source>
        <dbReference type="ARBA" id="ARBA00022840"/>
    </source>
</evidence>
<evidence type="ECO:0000256" key="1">
    <source>
        <dbReference type="ARBA" id="ARBA00004496"/>
    </source>
</evidence>
<dbReference type="EC" id="6.3.4.19" evidence="8"/>
<evidence type="ECO:0000256" key="5">
    <source>
        <dbReference type="ARBA" id="ARBA00022741"/>
    </source>
</evidence>
<comment type="subcellular location">
    <subcellularLocation>
        <location evidence="1 8">Cytoplasm</location>
    </subcellularLocation>
</comment>
<evidence type="ECO:0000256" key="4">
    <source>
        <dbReference type="ARBA" id="ARBA00022694"/>
    </source>
</evidence>
<dbReference type="PANTHER" id="PTHR43033">
    <property type="entry name" value="TRNA(ILE)-LYSIDINE SYNTHASE-RELATED"/>
    <property type="match status" value="1"/>
</dbReference>
<sequence length="438" mass="48219">MTLPDRLLHALSPWCDAAAWRVAFSGGLDSTVLLHLLAELRERETLPPLSAIHVAHGLQAAAEPWPAHCRAVCERLGIALQVVRVEVDRNAASLEQAAREARYAAFAAALRPGDVLLTAQHRDDQAETLLFRLLRGAGVRGLGGMPVSRPLGAGSLVRPLLAVSRAELEGWARHHGLQWVEDPSNTDTRFARNFLRQQVMPLLAGYWPQVAGNLARTAAHLREADALLGELADQDLVAASEPSPWPWLSLPSLRLGPLQMLSEARQRNALRHWLAPLTRLPDSEHWAGWACLRDAVDDRAPVWRLQGGELRRAAGRLWWLSGPWLNSVHLKAGFAGGQIDLPGNGLARWQGRLPSGELRLAYRQGGERMTLAARGTRDLKRLLNESGLPPFVRDRLPLLLRGDELLAVANLPALCTSEVRGRLHWECPKANLGFELTG</sequence>
<dbReference type="InterPro" id="IPR012094">
    <property type="entry name" value="tRNA_Ile_lys_synt"/>
</dbReference>
<dbReference type="GO" id="GO:0005524">
    <property type="term" value="F:ATP binding"/>
    <property type="evidence" value="ECO:0007669"/>
    <property type="project" value="UniProtKB-UniRule"/>
</dbReference>
<comment type="similarity">
    <text evidence="8">Belongs to the tRNA(Ile)-lysidine synthase family.</text>
</comment>
<comment type="domain">
    <text evidence="8">The N-terminal region contains the highly conserved SGGXDS motif, predicted to be a P-loop motif involved in ATP binding.</text>
</comment>
<keyword evidence="3 8" id="KW-0436">Ligase</keyword>
<proteinExistence type="inferred from homology"/>
<dbReference type="Pfam" id="PF11734">
    <property type="entry name" value="TilS_C"/>
    <property type="match status" value="1"/>
</dbReference>
<reference evidence="10 11" key="1">
    <citation type="submission" date="2014-11" db="EMBL/GenBank/DDBJ databases">
        <title>Genome sequence of Pseudomonas tuomuerensis JCM 14085.</title>
        <authorList>
            <person name="Shin S.-K."/>
            <person name="Yi H."/>
        </authorList>
    </citation>
    <scope>NUCLEOTIDE SEQUENCE [LARGE SCALE GENOMIC DNA]</scope>
    <source>
        <strain evidence="10 11">JCM 14085</strain>
    </source>
</reference>
<evidence type="ECO:0000256" key="3">
    <source>
        <dbReference type="ARBA" id="ARBA00022598"/>
    </source>
</evidence>
<dbReference type="Pfam" id="PF09179">
    <property type="entry name" value="TilS"/>
    <property type="match status" value="1"/>
</dbReference>
<dbReference type="GO" id="GO:0006400">
    <property type="term" value="P:tRNA modification"/>
    <property type="evidence" value="ECO:0007669"/>
    <property type="project" value="UniProtKB-UniRule"/>
</dbReference>
<name>A0A0B3BSW2_9PSED</name>
<dbReference type="SUPFAM" id="SSF56037">
    <property type="entry name" value="PheT/TilS domain"/>
    <property type="match status" value="1"/>
</dbReference>
<dbReference type="STRING" id="706570.PT85_06620"/>
<dbReference type="Gene3D" id="1.20.59.20">
    <property type="match status" value="1"/>
</dbReference>
<evidence type="ECO:0000256" key="8">
    <source>
        <dbReference type="HAMAP-Rule" id="MF_01161"/>
    </source>
</evidence>
<evidence type="ECO:0000256" key="2">
    <source>
        <dbReference type="ARBA" id="ARBA00022490"/>
    </source>
</evidence>
<dbReference type="Proteomes" id="UP000030980">
    <property type="component" value="Unassembled WGS sequence"/>
</dbReference>
<keyword evidence="5 8" id="KW-0547">Nucleotide-binding</keyword>
<dbReference type="EMBL" id="JTAK01000002">
    <property type="protein sequence ID" value="KHO65715.1"/>
    <property type="molecule type" value="Genomic_DNA"/>
</dbReference>
<dbReference type="GO" id="GO:0032267">
    <property type="term" value="F:tRNA(Ile)-lysidine synthase activity"/>
    <property type="evidence" value="ECO:0007669"/>
    <property type="project" value="UniProtKB-EC"/>
</dbReference>
<comment type="catalytic activity">
    <reaction evidence="7 8">
        <text>cytidine(34) in tRNA(Ile2) + L-lysine + ATP = lysidine(34) in tRNA(Ile2) + AMP + diphosphate + H(+)</text>
        <dbReference type="Rhea" id="RHEA:43744"/>
        <dbReference type="Rhea" id="RHEA-COMP:10625"/>
        <dbReference type="Rhea" id="RHEA-COMP:10670"/>
        <dbReference type="ChEBI" id="CHEBI:15378"/>
        <dbReference type="ChEBI" id="CHEBI:30616"/>
        <dbReference type="ChEBI" id="CHEBI:32551"/>
        <dbReference type="ChEBI" id="CHEBI:33019"/>
        <dbReference type="ChEBI" id="CHEBI:82748"/>
        <dbReference type="ChEBI" id="CHEBI:83665"/>
        <dbReference type="ChEBI" id="CHEBI:456215"/>
        <dbReference type="EC" id="6.3.4.19"/>
    </reaction>
</comment>
<evidence type="ECO:0000259" key="9">
    <source>
        <dbReference type="SMART" id="SM00977"/>
    </source>
</evidence>
<dbReference type="Pfam" id="PF01171">
    <property type="entry name" value="ATP_bind_3"/>
    <property type="match status" value="1"/>
</dbReference>
<dbReference type="Gene3D" id="3.40.50.620">
    <property type="entry name" value="HUPs"/>
    <property type="match status" value="1"/>
</dbReference>
<dbReference type="InterPro" id="IPR012796">
    <property type="entry name" value="Lysidine-tRNA-synth_C"/>
</dbReference>
<dbReference type="NCBIfam" id="TIGR02432">
    <property type="entry name" value="lysidine_TilS_N"/>
    <property type="match status" value="1"/>
</dbReference>